<keyword evidence="2" id="KW-1185">Reference proteome</keyword>
<evidence type="ECO:0000313" key="2">
    <source>
        <dbReference type="Proteomes" id="UP001152795"/>
    </source>
</evidence>
<evidence type="ECO:0000313" key="1">
    <source>
        <dbReference type="EMBL" id="CAB4009930.1"/>
    </source>
</evidence>
<dbReference type="AlphaFoldDB" id="A0A6S7I2B7"/>
<accession>A0A6S7I2B7</accession>
<dbReference type="Proteomes" id="UP001152795">
    <property type="component" value="Unassembled WGS sequence"/>
</dbReference>
<dbReference type="OrthoDB" id="5972862at2759"/>
<reference evidence="1" key="1">
    <citation type="submission" date="2020-04" db="EMBL/GenBank/DDBJ databases">
        <authorList>
            <person name="Alioto T."/>
            <person name="Alioto T."/>
            <person name="Gomez Garrido J."/>
        </authorList>
    </citation>
    <scope>NUCLEOTIDE SEQUENCE</scope>
    <source>
        <strain evidence="1">A484AB</strain>
    </source>
</reference>
<comment type="caution">
    <text evidence="1">The sequence shown here is derived from an EMBL/GenBank/DDBJ whole genome shotgun (WGS) entry which is preliminary data.</text>
</comment>
<organism evidence="1 2">
    <name type="scientific">Paramuricea clavata</name>
    <name type="common">Red gorgonian</name>
    <name type="synonym">Violescent sea-whip</name>
    <dbReference type="NCBI Taxonomy" id="317549"/>
    <lineage>
        <taxon>Eukaryota</taxon>
        <taxon>Metazoa</taxon>
        <taxon>Cnidaria</taxon>
        <taxon>Anthozoa</taxon>
        <taxon>Octocorallia</taxon>
        <taxon>Malacalcyonacea</taxon>
        <taxon>Plexauridae</taxon>
        <taxon>Paramuricea</taxon>
    </lineage>
</organism>
<name>A0A6S7I2B7_PARCT</name>
<sequence length="109" mass="12227">MEITSVIMVLHILAILHFNENLNREKRKTAGGASYYNVVFPKFKLGEEVVREVAIHPTYMPEQQEQPEKIKQAAAEAAAAEAAAKQKKKTPHCQKCKKTMKGHPCGHCK</sequence>
<gene>
    <name evidence="1" type="ORF">PACLA_8A082388</name>
</gene>
<dbReference type="EMBL" id="CACRXK020006620">
    <property type="protein sequence ID" value="CAB4009930.1"/>
    <property type="molecule type" value="Genomic_DNA"/>
</dbReference>
<protein>
    <submittedName>
        <fullName evidence="1">Uncharacterized protein</fullName>
    </submittedName>
</protein>
<proteinExistence type="predicted"/>